<evidence type="ECO:0000313" key="3">
    <source>
        <dbReference type="Proteomes" id="UP000182521"/>
    </source>
</evidence>
<dbReference type="SUPFAM" id="SSF56112">
    <property type="entry name" value="Protein kinase-like (PK-like)"/>
    <property type="match status" value="1"/>
</dbReference>
<dbReference type="KEGG" id="frc:KX01_435"/>
<sequence length="902" mass="106158">MKDAIFFKIIKYNGVLRASFQDSITISKTAGDSKFTISTYKNRESDQKFKNFENPPHHSINLYKHGNEVYIKKVKYYSHKTKEVDYNSLIKKTLNREETKAFLSNPENAYLLREVTIDSFISENDIYLHIAVYKYLNQTVQTRIHSLSKYEYTATLYSARKNLQVDCCLDLNSSKFLLESYVSLVIRTYSFFKVTGFLHRDIKPDNILIKPLENTYINRSPLNEVVEKINNGELFFEIANSYKYKLVLFDHDLSKLKDIYDYKYICWGTPLFNAPAIIALSSILKKNNIDDSNIIIVGDMLSFVFTYRELVSYKLIKSCELKFNIESCFNKYLTDICNRFSEESKEIGILISKNNKKQQGDLLVSNKDLFEKVSDYFKSYQKNKLLDLVENLLSITHKFIQKMSSFTEIRTDQQVNHDYEYKHTNSEKRPNYKYDLLTQYNKFLELEQQYMFYKNPAIKQLIYEVLIEVNTLRIPVDENTFDNIAVRIKYIFDKQEAMNIPRLETVIKKIINILEDGYKSIMLQKSIDSSIRINKIGIPEPELKHFFKYPYDLKNNETEYYPRKFETALSFLMIKYYFNNSDEVHLLSNKISTINDYLKKIIATCLLSPKLILSHDPALWINIAGIFTISQAIDKDKDIIVNMPDEIFANFRDLYPRLNNDIFEEKLYDLEDNVIDLRIFSYAEVLRSLKIHFPISRSSSYAGIRSFCKLIMLTQAYNWLPSKLTSSIHSNFIDSKLSRTYDEHPYFKDKGPKIDNSKTTTAMGLMQKSRLPELSRSKVNMPSSRSIAPKKKDSDWNKFRIDEKQIYVSGISGIGLLLVKVLEIYSRENKTTFLKKEYMQIMPRMFPIFTFFFTGHSHFELFNGVKEAYKSLYLEDFYTWEEYVDSIPCHLFKFSTNLALFA</sequence>
<dbReference type="OrthoDB" id="9801841at2"/>
<dbReference type="InterPro" id="IPR000719">
    <property type="entry name" value="Prot_kinase_dom"/>
</dbReference>
<gene>
    <name evidence="2" type="ORF">KX01_435</name>
</gene>
<dbReference type="AlphaFoldDB" id="A0A1J0KRE6"/>
<evidence type="ECO:0000313" key="2">
    <source>
        <dbReference type="EMBL" id="APC96222.1"/>
    </source>
</evidence>
<dbReference type="InterPro" id="IPR011009">
    <property type="entry name" value="Kinase-like_dom_sf"/>
</dbReference>
<dbReference type="Gene3D" id="1.10.510.10">
    <property type="entry name" value="Transferase(Phosphotransferase) domain 1"/>
    <property type="match status" value="1"/>
</dbReference>
<reference evidence="3" key="1">
    <citation type="submission" date="2014-10" db="EMBL/GenBank/DDBJ databases">
        <authorList>
            <person name="Kuske C.R."/>
            <person name="Challacombe J.F."/>
            <person name="Daligault H.E."/>
            <person name="Davenport K.W."/>
            <person name="Johnson S.L."/>
            <person name="Siddaramappa S."/>
            <person name="Petersen J.M."/>
        </authorList>
    </citation>
    <scope>NUCLEOTIDE SEQUENCE [LARGE SCALE GENOMIC DNA]</scope>
    <source>
        <strain evidence="3">CA97-1460</strain>
    </source>
</reference>
<protein>
    <submittedName>
        <fullName evidence="2">Kinase domain protein</fullName>
    </submittedName>
</protein>
<name>A0A1J0KRE6_9GAMM</name>
<dbReference type="GO" id="GO:0004672">
    <property type="term" value="F:protein kinase activity"/>
    <property type="evidence" value="ECO:0007669"/>
    <property type="project" value="InterPro"/>
</dbReference>
<dbReference type="PROSITE" id="PS00108">
    <property type="entry name" value="PROTEIN_KINASE_ST"/>
    <property type="match status" value="1"/>
</dbReference>
<dbReference type="GO" id="GO:0005524">
    <property type="term" value="F:ATP binding"/>
    <property type="evidence" value="ECO:0007669"/>
    <property type="project" value="InterPro"/>
</dbReference>
<feature type="domain" description="Protein kinase" evidence="1">
    <location>
        <begin position="24"/>
        <end position="400"/>
    </location>
</feature>
<keyword evidence="2" id="KW-0418">Kinase</keyword>
<evidence type="ECO:0000259" key="1">
    <source>
        <dbReference type="PROSITE" id="PS50011"/>
    </source>
</evidence>
<dbReference type="EMBL" id="CP009654">
    <property type="protein sequence ID" value="APC96222.1"/>
    <property type="molecule type" value="Genomic_DNA"/>
</dbReference>
<dbReference type="Proteomes" id="UP000182521">
    <property type="component" value="Chromosome"/>
</dbReference>
<keyword evidence="3" id="KW-1185">Reference proteome</keyword>
<dbReference type="InterPro" id="IPR008271">
    <property type="entry name" value="Ser/Thr_kinase_AS"/>
</dbReference>
<dbReference type="RefSeq" id="WP_071663424.1">
    <property type="nucleotide sequence ID" value="NZ_CP009654.1"/>
</dbReference>
<proteinExistence type="predicted"/>
<accession>A0A1J0KRE6</accession>
<dbReference type="PROSITE" id="PS50011">
    <property type="entry name" value="PROTEIN_KINASE_DOM"/>
    <property type="match status" value="1"/>
</dbReference>
<keyword evidence="2" id="KW-0808">Transferase</keyword>
<organism evidence="2 3">
    <name type="scientific">Francisella frigiditurris</name>
    <dbReference type="NCBI Taxonomy" id="1542390"/>
    <lineage>
        <taxon>Bacteria</taxon>
        <taxon>Pseudomonadati</taxon>
        <taxon>Pseudomonadota</taxon>
        <taxon>Gammaproteobacteria</taxon>
        <taxon>Thiotrichales</taxon>
        <taxon>Francisellaceae</taxon>
        <taxon>Francisella</taxon>
    </lineage>
</organism>